<protein>
    <recommendedName>
        <fullName evidence="3">Amino acid synthesis family protein</fullName>
    </recommendedName>
</protein>
<dbReference type="InterPro" id="IPR035936">
    <property type="entry name" value="BB2672"/>
</dbReference>
<dbReference type="Pfam" id="PF06684">
    <property type="entry name" value="AA_synth"/>
    <property type="match status" value="1"/>
</dbReference>
<accession>A0AB73ICV6</accession>
<comment type="caution">
    <text evidence="1">The sequence shown here is derived from an EMBL/GenBank/DDBJ whole genome shotgun (WGS) entry which is preliminary data.</text>
</comment>
<organism evidence="1 2">
    <name type="scientific">Paraburkholderia caledonica</name>
    <dbReference type="NCBI Taxonomy" id="134536"/>
    <lineage>
        <taxon>Bacteria</taxon>
        <taxon>Pseudomonadati</taxon>
        <taxon>Pseudomonadota</taxon>
        <taxon>Betaproteobacteria</taxon>
        <taxon>Burkholderiales</taxon>
        <taxon>Burkholderiaceae</taxon>
        <taxon>Paraburkholderia</taxon>
    </lineage>
</organism>
<gene>
    <name evidence="1" type="ORF">J2793_003151</name>
</gene>
<reference evidence="1" key="1">
    <citation type="submission" date="2023-07" db="EMBL/GenBank/DDBJ databases">
        <title>Sorghum-associated microbial communities from plants grown in Nebraska, USA.</title>
        <authorList>
            <person name="Schachtman D."/>
        </authorList>
    </citation>
    <scope>NUCLEOTIDE SEQUENCE</scope>
    <source>
        <strain evidence="1">DS1061</strain>
    </source>
</reference>
<dbReference type="InterPro" id="IPR009569">
    <property type="entry name" value="AA_synth_put"/>
</dbReference>
<evidence type="ECO:0000313" key="1">
    <source>
        <dbReference type="EMBL" id="MDP9647705.1"/>
    </source>
</evidence>
<dbReference type="SUPFAM" id="SSF160519">
    <property type="entry name" value="BB2672-like"/>
    <property type="match status" value="1"/>
</dbReference>
<evidence type="ECO:0008006" key="3">
    <source>
        <dbReference type="Google" id="ProtNLM"/>
    </source>
</evidence>
<sequence length="194" mass="20216">MAIRLRKLVVQVDETRIEMGQNVDPPARRAVVIAVIDNPYAGRFEAKLDALIEAGEELGALLGKRCVEALGIEPGDAQSYGKAAIVGEAGELEHAAAILHPKLGAPLRAAVEKGAALVPSAKKMGTLGTAIDVPLGHKDAAFVRSHFDAIEARVSDAPRANEIVVAVAVTASGRPLPRIGGLQASEIKGEDGLR</sequence>
<dbReference type="RefSeq" id="WP_392393905.1">
    <property type="nucleotide sequence ID" value="NZ_JAURTK010000003.1"/>
</dbReference>
<proteinExistence type="predicted"/>
<name>A0AB73ICV6_9BURK</name>
<evidence type="ECO:0000313" key="2">
    <source>
        <dbReference type="Proteomes" id="UP001229486"/>
    </source>
</evidence>
<dbReference type="EMBL" id="JAURTK010000003">
    <property type="protein sequence ID" value="MDP9647705.1"/>
    <property type="molecule type" value="Genomic_DNA"/>
</dbReference>
<dbReference type="Proteomes" id="UP001229486">
    <property type="component" value="Unassembled WGS sequence"/>
</dbReference>
<dbReference type="Gene3D" id="3.30.1330.110">
    <property type="entry name" value="BB2672"/>
    <property type="match status" value="1"/>
</dbReference>
<dbReference type="AlphaFoldDB" id="A0AB73ICV6"/>